<comment type="subcellular location">
    <subcellularLocation>
        <location evidence="2">Cell membrane</location>
        <topology evidence="2">Multi-pass membrane protein</topology>
    </subcellularLocation>
</comment>
<dbReference type="GO" id="GO:0000155">
    <property type="term" value="F:phosphorelay sensor kinase activity"/>
    <property type="evidence" value="ECO:0007669"/>
    <property type="project" value="InterPro"/>
</dbReference>
<evidence type="ECO:0000259" key="15">
    <source>
        <dbReference type="PROSITE" id="PS50109"/>
    </source>
</evidence>
<dbReference type="SUPFAM" id="SSF55874">
    <property type="entry name" value="ATPase domain of HSP90 chaperone/DNA topoisomerase II/histidine kinase"/>
    <property type="match status" value="1"/>
</dbReference>
<proteinExistence type="predicted"/>
<dbReference type="STRING" id="84035.SAMN05660742_110121"/>
<dbReference type="NCBIfam" id="NF008298">
    <property type="entry name" value="PRK11086.1"/>
    <property type="match status" value="1"/>
</dbReference>
<dbReference type="Proteomes" id="UP000199662">
    <property type="component" value="Unassembled WGS sequence"/>
</dbReference>
<dbReference type="AlphaFoldDB" id="A0A1H6ZVT8"/>
<evidence type="ECO:0000256" key="4">
    <source>
        <dbReference type="ARBA" id="ARBA00022475"/>
    </source>
</evidence>
<keyword evidence="7 14" id="KW-0812">Transmembrane</keyword>
<keyword evidence="17" id="KW-1185">Reference proteome</keyword>
<dbReference type="Pfam" id="PF14689">
    <property type="entry name" value="SPOB_a"/>
    <property type="match status" value="1"/>
</dbReference>
<reference evidence="16 17" key="1">
    <citation type="submission" date="2016-10" db="EMBL/GenBank/DDBJ databases">
        <authorList>
            <person name="de Groot N.N."/>
        </authorList>
    </citation>
    <scope>NUCLEOTIDE SEQUENCE [LARGE SCALE GENOMIC DNA]</scope>
    <source>
        <strain evidence="16 17">DSM 2179</strain>
    </source>
</reference>
<dbReference type="InterPro" id="IPR029151">
    <property type="entry name" value="Sensor-like_sf"/>
</dbReference>
<evidence type="ECO:0000256" key="10">
    <source>
        <dbReference type="ARBA" id="ARBA00022840"/>
    </source>
</evidence>
<evidence type="ECO:0000256" key="1">
    <source>
        <dbReference type="ARBA" id="ARBA00000085"/>
    </source>
</evidence>
<dbReference type="SMART" id="SM00387">
    <property type="entry name" value="HATPase_c"/>
    <property type="match status" value="1"/>
</dbReference>
<comment type="catalytic activity">
    <reaction evidence="1">
        <text>ATP + protein L-histidine = ADP + protein N-phospho-L-histidine.</text>
        <dbReference type="EC" id="2.7.13.3"/>
    </reaction>
</comment>
<dbReference type="FunFam" id="3.30.450.20:FF:000018">
    <property type="entry name" value="Sensor histidine kinase DcuS"/>
    <property type="match status" value="1"/>
</dbReference>
<evidence type="ECO:0000256" key="5">
    <source>
        <dbReference type="ARBA" id="ARBA00022553"/>
    </source>
</evidence>
<keyword evidence="12" id="KW-0902">Two-component regulatory system</keyword>
<sequence length="527" mass="58457">MKNNFLLLTFVVISVSLLVTDFLISAKISTITYENLQTEAIEIATITASTPAVIDNLAGQGDPQDLQRFANRISAISGVRFVVVMDMNRKRMSHPDASKIGTYYENNDANEAFLGNPQTSIDSGSLGESLRAFAPVYTAQGKQVGVVLVGIMLDEVTSAVTQSRGSVVFGSICGLVIGILGAIFLARQIKKYTFGMEPFAIAKMLEERNAILESIREGAFAIDQEEKITMINKAAMRVLDNAELKGDLIGKNVEDFIPNTRMQNVLKTGKAELDQEQNLNGLTILTNRIPVYVNNEIVGVVATFRDKSEMQKLAEKLMDVKIYAEELRSQTHEFMNKLHVVVGMIHLGNYDQVKEYVAQIAHTYQAEVGGVVRAIKDPVLAGFLLGKLSLAREAGVKMKLTEDSFVPDLFEADIVHDLITIIGNLVTNALESLEKTAVKELFVKILHEDDRLFIEVRDTGRGMDQKQIKFIYENGYSTKGENRGIGLYITKRSLAHLQGTIYVLSELGQGTTFYVSLPYRSKERFFD</sequence>
<protein>
    <recommendedName>
        <fullName evidence="3">histidine kinase</fullName>
        <ecNumber evidence="3">2.7.13.3</ecNumber>
    </recommendedName>
</protein>
<dbReference type="SMART" id="SM00091">
    <property type="entry name" value="PAS"/>
    <property type="match status" value="1"/>
</dbReference>
<dbReference type="PRINTS" id="PR00344">
    <property type="entry name" value="BCTRLSENSOR"/>
</dbReference>
<dbReference type="InterPro" id="IPR039506">
    <property type="entry name" value="SPOB_a"/>
</dbReference>
<dbReference type="Pfam" id="PF00989">
    <property type="entry name" value="PAS"/>
    <property type="match status" value="1"/>
</dbReference>
<keyword evidence="9 16" id="KW-0418">Kinase</keyword>
<evidence type="ECO:0000256" key="14">
    <source>
        <dbReference type="SAM" id="Phobius"/>
    </source>
</evidence>
<dbReference type="InterPro" id="IPR036890">
    <property type="entry name" value="HATPase_C_sf"/>
</dbReference>
<dbReference type="GO" id="GO:0005886">
    <property type="term" value="C:plasma membrane"/>
    <property type="evidence" value="ECO:0007669"/>
    <property type="project" value="UniProtKB-SubCell"/>
</dbReference>
<dbReference type="GO" id="GO:0005524">
    <property type="term" value="F:ATP binding"/>
    <property type="evidence" value="ECO:0007669"/>
    <property type="project" value="UniProtKB-KW"/>
</dbReference>
<evidence type="ECO:0000256" key="3">
    <source>
        <dbReference type="ARBA" id="ARBA00012438"/>
    </source>
</evidence>
<dbReference type="PANTHER" id="PTHR43547:SF10">
    <property type="entry name" value="SENSOR HISTIDINE KINASE DCUS"/>
    <property type="match status" value="1"/>
</dbReference>
<dbReference type="InterPro" id="IPR035965">
    <property type="entry name" value="PAS-like_dom_sf"/>
</dbReference>
<dbReference type="RefSeq" id="WP_245741381.1">
    <property type="nucleotide sequence ID" value="NZ_FNZK01000010.1"/>
</dbReference>
<dbReference type="PANTHER" id="PTHR43547">
    <property type="entry name" value="TWO-COMPONENT HISTIDINE KINASE"/>
    <property type="match status" value="1"/>
</dbReference>
<evidence type="ECO:0000256" key="9">
    <source>
        <dbReference type="ARBA" id="ARBA00022777"/>
    </source>
</evidence>
<dbReference type="Gene3D" id="3.30.565.10">
    <property type="entry name" value="Histidine kinase-like ATPase, C-terminal domain"/>
    <property type="match status" value="1"/>
</dbReference>
<dbReference type="InterPro" id="IPR005467">
    <property type="entry name" value="His_kinase_dom"/>
</dbReference>
<dbReference type="InterPro" id="IPR000014">
    <property type="entry name" value="PAS"/>
</dbReference>
<feature type="domain" description="Histidine kinase" evidence="15">
    <location>
        <begin position="418"/>
        <end position="521"/>
    </location>
</feature>
<dbReference type="SUPFAM" id="SSF55785">
    <property type="entry name" value="PYP-like sensor domain (PAS domain)"/>
    <property type="match status" value="1"/>
</dbReference>
<keyword evidence="13 14" id="KW-0472">Membrane</keyword>
<dbReference type="EC" id="2.7.13.3" evidence="3"/>
<dbReference type="Gene3D" id="3.30.450.20">
    <property type="entry name" value="PAS domain"/>
    <property type="match status" value="2"/>
</dbReference>
<keyword evidence="4" id="KW-1003">Cell membrane</keyword>
<evidence type="ECO:0000313" key="16">
    <source>
        <dbReference type="EMBL" id="SEJ56756.1"/>
    </source>
</evidence>
<keyword evidence="8" id="KW-0547">Nucleotide-binding</keyword>
<evidence type="ECO:0000256" key="8">
    <source>
        <dbReference type="ARBA" id="ARBA00022741"/>
    </source>
</evidence>
<evidence type="ECO:0000256" key="7">
    <source>
        <dbReference type="ARBA" id="ARBA00022692"/>
    </source>
</evidence>
<dbReference type="Pfam" id="PF17203">
    <property type="entry name" value="sCache_3_2"/>
    <property type="match status" value="1"/>
</dbReference>
<keyword evidence="10" id="KW-0067">ATP-binding</keyword>
<dbReference type="InterPro" id="IPR013767">
    <property type="entry name" value="PAS_fold"/>
</dbReference>
<evidence type="ECO:0000256" key="2">
    <source>
        <dbReference type="ARBA" id="ARBA00004651"/>
    </source>
</evidence>
<gene>
    <name evidence="16" type="ORF">SAMN05660742_110121</name>
</gene>
<dbReference type="PROSITE" id="PS50109">
    <property type="entry name" value="HIS_KIN"/>
    <property type="match status" value="1"/>
</dbReference>
<keyword evidence="5" id="KW-0597">Phosphoprotein</keyword>
<dbReference type="InterPro" id="IPR016120">
    <property type="entry name" value="Sig_transdc_His_kin_SpoOB"/>
</dbReference>
<keyword evidence="11 14" id="KW-1133">Transmembrane helix</keyword>
<dbReference type="InterPro" id="IPR004358">
    <property type="entry name" value="Sig_transdc_His_kin-like_C"/>
</dbReference>
<accession>A0A1H6ZVT8</accession>
<evidence type="ECO:0000256" key="12">
    <source>
        <dbReference type="ARBA" id="ARBA00023012"/>
    </source>
</evidence>
<dbReference type="InterPro" id="IPR033463">
    <property type="entry name" value="sCache_3"/>
</dbReference>
<dbReference type="SUPFAM" id="SSF103190">
    <property type="entry name" value="Sensory domain-like"/>
    <property type="match status" value="1"/>
</dbReference>
<evidence type="ECO:0000313" key="17">
    <source>
        <dbReference type="Proteomes" id="UP000199662"/>
    </source>
</evidence>
<evidence type="ECO:0000256" key="6">
    <source>
        <dbReference type="ARBA" id="ARBA00022679"/>
    </source>
</evidence>
<dbReference type="Pfam" id="PF02518">
    <property type="entry name" value="HATPase_c"/>
    <property type="match status" value="1"/>
</dbReference>
<keyword evidence="6" id="KW-0808">Transferase</keyword>
<dbReference type="InterPro" id="IPR003594">
    <property type="entry name" value="HATPase_dom"/>
</dbReference>
<dbReference type="Gene3D" id="1.10.287.130">
    <property type="match status" value="1"/>
</dbReference>
<feature type="transmembrane region" description="Helical" evidence="14">
    <location>
        <begin position="167"/>
        <end position="186"/>
    </location>
</feature>
<organism evidence="16 17">
    <name type="scientific">Propionispira arboris</name>
    <dbReference type="NCBI Taxonomy" id="84035"/>
    <lineage>
        <taxon>Bacteria</taxon>
        <taxon>Bacillati</taxon>
        <taxon>Bacillota</taxon>
        <taxon>Negativicutes</taxon>
        <taxon>Selenomonadales</taxon>
        <taxon>Selenomonadaceae</taxon>
        <taxon>Propionispira</taxon>
    </lineage>
</organism>
<evidence type="ECO:0000256" key="13">
    <source>
        <dbReference type="ARBA" id="ARBA00023136"/>
    </source>
</evidence>
<dbReference type="SUPFAM" id="SSF55890">
    <property type="entry name" value="Sporulation response regulatory protein Spo0B"/>
    <property type="match status" value="1"/>
</dbReference>
<dbReference type="GO" id="GO:0006355">
    <property type="term" value="P:regulation of DNA-templated transcription"/>
    <property type="evidence" value="ECO:0007669"/>
    <property type="project" value="InterPro"/>
</dbReference>
<dbReference type="EMBL" id="FNZK01000010">
    <property type="protein sequence ID" value="SEJ56756.1"/>
    <property type="molecule type" value="Genomic_DNA"/>
</dbReference>
<evidence type="ECO:0000256" key="11">
    <source>
        <dbReference type="ARBA" id="ARBA00022989"/>
    </source>
</evidence>
<name>A0A1H6ZVT8_9FIRM</name>